<evidence type="ECO:0000256" key="5">
    <source>
        <dbReference type="PROSITE-ProRule" id="PRU00042"/>
    </source>
</evidence>
<feature type="compositionally biased region" description="Basic residues" evidence="6">
    <location>
        <begin position="104"/>
        <end position="114"/>
    </location>
</feature>
<dbReference type="VEuPathDB" id="VectorBase:ADIR008743"/>
<accession>A0A182NM61</accession>
<dbReference type="Pfam" id="PF00096">
    <property type="entry name" value="zf-C2H2"/>
    <property type="match status" value="2"/>
</dbReference>
<evidence type="ECO:0000256" key="2">
    <source>
        <dbReference type="ARBA" id="ARBA00022737"/>
    </source>
</evidence>
<dbReference type="PROSITE" id="PS50157">
    <property type="entry name" value="ZINC_FINGER_C2H2_2"/>
    <property type="match status" value="3"/>
</dbReference>
<evidence type="ECO:0000313" key="9">
    <source>
        <dbReference type="Proteomes" id="UP000075884"/>
    </source>
</evidence>
<dbReference type="Gene3D" id="3.30.160.60">
    <property type="entry name" value="Classic Zinc Finger"/>
    <property type="match status" value="3"/>
</dbReference>
<feature type="domain" description="C2H2-type" evidence="7">
    <location>
        <begin position="165"/>
        <end position="188"/>
    </location>
</feature>
<dbReference type="PANTHER" id="PTHR24379:SF121">
    <property type="entry name" value="C2H2-TYPE DOMAIN-CONTAINING PROTEIN"/>
    <property type="match status" value="1"/>
</dbReference>
<evidence type="ECO:0000259" key="7">
    <source>
        <dbReference type="PROSITE" id="PS50157"/>
    </source>
</evidence>
<feature type="domain" description="C2H2-type" evidence="7">
    <location>
        <begin position="194"/>
        <end position="221"/>
    </location>
</feature>
<keyword evidence="2" id="KW-0677">Repeat</keyword>
<proteinExistence type="predicted"/>
<dbReference type="EnsemblMetazoa" id="ADIR008743-RA">
    <property type="protein sequence ID" value="ADIR008743-PA"/>
    <property type="gene ID" value="ADIR008743"/>
</dbReference>
<evidence type="ECO:0000313" key="8">
    <source>
        <dbReference type="EnsemblMetazoa" id="ADIR008743-PA"/>
    </source>
</evidence>
<dbReference type="GO" id="GO:0008270">
    <property type="term" value="F:zinc ion binding"/>
    <property type="evidence" value="ECO:0007669"/>
    <property type="project" value="UniProtKB-KW"/>
</dbReference>
<dbReference type="SMART" id="SM00355">
    <property type="entry name" value="ZnF_C2H2"/>
    <property type="match status" value="4"/>
</dbReference>
<keyword evidence="1" id="KW-0479">Metal-binding</keyword>
<organism evidence="8 9">
    <name type="scientific">Anopheles dirus</name>
    <dbReference type="NCBI Taxonomy" id="7168"/>
    <lineage>
        <taxon>Eukaryota</taxon>
        <taxon>Metazoa</taxon>
        <taxon>Ecdysozoa</taxon>
        <taxon>Arthropoda</taxon>
        <taxon>Hexapoda</taxon>
        <taxon>Insecta</taxon>
        <taxon>Pterygota</taxon>
        <taxon>Neoptera</taxon>
        <taxon>Endopterygota</taxon>
        <taxon>Diptera</taxon>
        <taxon>Nematocera</taxon>
        <taxon>Culicoidea</taxon>
        <taxon>Culicidae</taxon>
        <taxon>Anophelinae</taxon>
        <taxon>Anopheles</taxon>
    </lineage>
</organism>
<keyword evidence="9" id="KW-1185">Reference proteome</keyword>
<evidence type="ECO:0000256" key="3">
    <source>
        <dbReference type="ARBA" id="ARBA00022771"/>
    </source>
</evidence>
<dbReference type="AlphaFoldDB" id="A0A182NM61"/>
<dbReference type="InterPro" id="IPR013087">
    <property type="entry name" value="Znf_C2H2_type"/>
</dbReference>
<protein>
    <recommendedName>
        <fullName evidence="7">C2H2-type domain-containing protein</fullName>
    </recommendedName>
</protein>
<dbReference type="InterPro" id="IPR036236">
    <property type="entry name" value="Znf_C2H2_sf"/>
</dbReference>
<dbReference type="PROSITE" id="PS00028">
    <property type="entry name" value="ZINC_FINGER_C2H2_1"/>
    <property type="match status" value="3"/>
</dbReference>
<dbReference type="PANTHER" id="PTHR24379">
    <property type="entry name" value="KRAB AND ZINC FINGER DOMAIN-CONTAINING"/>
    <property type="match status" value="1"/>
</dbReference>
<dbReference type="SUPFAM" id="SSF57667">
    <property type="entry name" value="beta-beta-alpha zinc fingers"/>
    <property type="match status" value="2"/>
</dbReference>
<keyword evidence="3 5" id="KW-0863">Zinc-finger</keyword>
<name>A0A182NM61_9DIPT</name>
<reference evidence="8" key="2">
    <citation type="submission" date="2020-05" db="UniProtKB">
        <authorList>
            <consortium name="EnsemblMetazoa"/>
        </authorList>
    </citation>
    <scope>IDENTIFICATION</scope>
    <source>
        <strain evidence="8">WRAIR2</strain>
    </source>
</reference>
<feature type="domain" description="C2H2-type" evidence="7">
    <location>
        <begin position="137"/>
        <end position="165"/>
    </location>
</feature>
<evidence type="ECO:0000256" key="6">
    <source>
        <dbReference type="SAM" id="MobiDB-lite"/>
    </source>
</evidence>
<keyword evidence="4" id="KW-0862">Zinc</keyword>
<feature type="compositionally biased region" description="Polar residues" evidence="6">
    <location>
        <begin position="115"/>
        <end position="126"/>
    </location>
</feature>
<dbReference type="Proteomes" id="UP000075884">
    <property type="component" value="Unassembled WGS sequence"/>
</dbReference>
<sequence>MEQHPAGVGRSQVPQTNYDLLAATEMKKMFPPGVGLPPGGMESSSLQRFASLAGLELEKRLGQDGRLENFFRNPYSTESDDDGNAGMNRNGKLDHLDDASSASRKPKTPKKRRSGSGNRKQPTIKQESPAESALRKFPCPDCPLSFKTGYHLKRHHATIHQDQRFPCTVCQTSYGRREKLRAHLEIVHKIQSYFVCEVCLVSYESLDLLQRHITRHQTPKPLECGICLTPSVRASDGSFLTNHNCITYQNSYECCGKDFGYHYYYNRHMLTVHDIKMNARVKIPEGMLLSQFRAMRGCKS</sequence>
<evidence type="ECO:0000256" key="1">
    <source>
        <dbReference type="ARBA" id="ARBA00022723"/>
    </source>
</evidence>
<reference evidence="9" key="1">
    <citation type="submission" date="2013-03" db="EMBL/GenBank/DDBJ databases">
        <title>The Genome Sequence of Anopheles dirus WRAIR2.</title>
        <authorList>
            <consortium name="The Broad Institute Genomics Platform"/>
            <person name="Neafsey D.E."/>
            <person name="Walton C."/>
            <person name="Walker B."/>
            <person name="Young S.K."/>
            <person name="Zeng Q."/>
            <person name="Gargeya S."/>
            <person name="Fitzgerald M."/>
            <person name="Haas B."/>
            <person name="Abouelleil A."/>
            <person name="Allen A.W."/>
            <person name="Alvarado L."/>
            <person name="Arachchi H.M."/>
            <person name="Berlin A.M."/>
            <person name="Chapman S.B."/>
            <person name="Gainer-Dewar J."/>
            <person name="Goldberg J."/>
            <person name="Griggs A."/>
            <person name="Gujja S."/>
            <person name="Hansen M."/>
            <person name="Howarth C."/>
            <person name="Imamovic A."/>
            <person name="Ireland A."/>
            <person name="Larimer J."/>
            <person name="McCowan C."/>
            <person name="Murphy C."/>
            <person name="Pearson M."/>
            <person name="Poon T.W."/>
            <person name="Priest M."/>
            <person name="Roberts A."/>
            <person name="Saif S."/>
            <person name="Shea T."/>
            <person name="Sisk P."/>
            <person name="Sykes S."/>
            <person name="Wortman J."/>
            <person name="Nusbaum C."/>
            <person name="Birren B."/>
        </authorList>
    </citation>
    <scope>NUCLEOTIDE SEQUENCE [LARGE SCALE GENOMIC DNA]</scope>
    <source>
        <strain evidence="9">WRAIR2</strain>
    </source>
</reference>
<dbReference type="STRING" id="7168.A0A182NM61"/>
<feature type="region of interest" description="Disordered" evidence="6">
    <location>
        <begin position="70"/>
        <end position="134"/>
    </location>
</feature>
<evidence type="ECO:0000256" key="4">
    <source>
        <dbReference type="ARBA" id="ARBA00022833"/>
    </source>
</evidence>